<name>G4RNB2_THETK</name>
<gene>
    <name evidence="1" type="ordered locus">TTX_0384</name>
</gene>
<dbReference type="GeneID" id="11263391"/>
<accession>G4RNB2</accession>
<reference evidence="1 2" key="1">
    <citation type="journal article" date="2011" name="PLoS ONE">
        <title>The complete genome sequence of Thermoproteus tenax: a physiologically versatile member of the Crenarchaeota.</title>
        <authorList>
            <person name="Siebers B."/>
            <person name="Zaparty M."/>
            <person name="Raddatz G."/>
            <person name="Tjaden B."/>
            <person name="Albers S.V."/>
            <person name="Bell S.D."/>
            <person name="Blombach F."/>
            <person name="Kletzin A."/>
            <person name="Kyrpides N."/>
            <person name="Lanz C."/>
            <person name="Plagens A."/>
            <person name="Rampp M."/>
            <person name="Rosinus A."/>
            <person name="von Jan M."/>
            <person name="Makarova K.S."/>
            <person name="Klenk H.P."/>
            <person name="Schuster S.C."/>
            <person name="Hensel R."/>
        </authorList>
    </citation>
    <scope>NUCLEOTIDE SEQUENCE [LARGE SCALE GENOMIC DNA]</scope>
    <source>
        <strain evidence="2">ATCC 35583 / DSM 2078 / JCM 9277 / NBRC 100435 / Kra 1</strain>
    </source>
</reference>
<dbReference type="OrthoDB" id="89232at2157"/>
<keyword evidence="2" id="KW-1185">Reference proteome</keyword>
<protein>
    <submittedName>
        <fullName evidence="1">3-hydroxy-3-methylglutaryl CoA synthase family enzyme</fullName>
    </submittedName>
</protein>
<dbReference type="KEGG" id="ttn:TTX_0384"/>
<dbReference type="STRING" id="768679.TTX_0384"/>
<dbReference type="Proteomes" id="UP000002654">
    <property type="component" value="Chromosome"/>
</dbReference>
<dbReference type="PaxDb" id="768679-TTX_0384"/>
<organism evidence="1 2">
    <name type="scientific">Thermoproteus tenax (strain ATCC 35583 / DSM 2078 / JCM 9277 / NBRC 100435 / Kra 1)</name>
    <dbReference type="NCBI Taxonomy" id="768679"/>
    <lineage>
        <taxon>Archaea</taxon>
        <taxon>Thermoproteota</taxon>
        <taxon>Thermoprotei</taxon>
        <taxon>Thermoproteales</taxon>
        <taxon>Thermoproteaceae</taxon>
        <taxon>Thermoproteus</taxon>
    </lineage>
</organism>
<dbReference type="eggNOG" id="arCOG02289">
    <property type="taxonomic scope" value="Archaea"/>
</dbReference>
<dbReference type="PANTHER" id="PTHR37954:SF3">
    <property type="entry name" value="DUF169 DOMAIN-CONTAINING PROTEIN"/>
    <property type="match status" value="1"/>
</dbReference>
<dbReference type="PATRIC" id="fig|768679.9.peg.402"/>
<evidence type="ECO:0000313" key="1">
    <source>
        <dbReference type="EMBL" id="CCC81056.1"/>
    </source>
</evidence>
<dbReference type="RefSeq" id="WP_014126313.1">
    <property type="nucleotide sequence ID" value="NC_016070.1"/>
</dbReference>
<dbReference type="HOGENOM" id="CLU_074324_0_0_2"/>
<dbReference type="Pfam" id="PF02596">
    <property type="entry name" value="DUF169"/>
    <property type="match status" value="1"/>
</dbReference>
<sequence>MDVESVKRLGARLREALGLTTFPVGVKFCRRGETCDLSGFKRPYKDLGLRMALCQVVNIARTYGWSLAVGLEDSFCMIGAQAAGLVDRHLDYIDAEVPKWHTSSREAADAIVRALGARSLEPGSVDLVLVAPLERSTFVPDVVVLYGAPAQISTAAKALVWHGVMPEMSFLGMASCTLIPHAHKTGRAQINLPGTGELILGRTESHEVGLVVPADKAELILTGMEAVRRIHPYPLAKFSLYEPRVPSWYQALTYDYYRQRT</sequence>
<dbReference type="AlphaFoldDB" id="G4RNB2"/>
<dbReference type="InterPro" id="IPR003748">
    <property type="entry name" value="DUF169"/>
</dbReference>
<proteinExistence type="predicted"/>
<dbReference type="EMBL" id="FN869859">
    <property type="protein sequence ID" value="CCC81056.1"/>
    <property type="molecule type" value="Genomic_DNA"/>
</dbReference>
<dbReference type="PANTHER" id="PTHR37954">
    <property type="entry name" value="BLL4979 PROTEIN"/>
    <property type="match status" value="1"/>
</dbReference>
<evidence type="ECO:0000313" key="2">
    <source>
        <dbReference type="Proteomes" id="UP000002654"/>
    </source>
</evidence>